<dbReference type="Gene3D" id="3.40.1710.10">
    <property type="entry name" value="abc type-2 transporter like domain"/>
    <property type="match status" value="1"/>
</dbReference>
<feature type="transmembrane region" description="Helical" evidence="5">
    <location>
        <begin position="691"/>
        <end position="711"/>
    </location>
</feature>
<evidence type="ECO:0000256" key="1">
    <source>
        <dbReference type="ARBA" id="ARBA00004141"/>
    </source>
</evidence>
<accession>A0A6C0G8A9</accession>
<evidence type="ECO:0000313" key="8">
    <source>
        <dbReference type="Proteomes" id="UP000476064"/>
    </source>
</evidence>
<evidence type="ECO:0000313" key="7">
    <source>
        <dbReference type="EMBL" id="QHT63969.1"/>
    </source>
</evidence>
<dbReference type="AlphaFoldDB" id="A0A6C0G8A9"/>
<feature type="transmembrane region" description="Helical" evidence="5">
    <location>
        <begin position="20"/>
        <end position="39"/>
    </location>
</feature>
<comment type="subcellular location">
    <subcellularLocation>
        <location evidence="1">Membrane</location>
        <topology evidence="1">Multi-pass membrane protein</topology>
    </subcellularLocation>
</comment>
<dbReference type="InterPro" id="IPR013525">
    <property type="entry name" value="ABC2_TM"/>
</dbReference>
<dbReference type="InterPro" id="IPR051328">
    <property type="entry name" value="T7SS_ABC-Transporter"/>
</dbReference>
<dbReference type="GO" id="GO:0140359">
    <property type="term" value="F:ABC-type transporter activity"/>
    <property type="evidence" value="ECO:0007669"/>
    <property type="project" value="InterPro"/>
</dbReference>
<gene>
    <name evidence="7" type="ORF">GXP70_16975</name>
</gene>
<dbReference type="EMBL" id="CP048209">
    <property type="protein sequence ID" value="QHT63969.1"/>
    <property type="molecule type" value="Genomic_DNA"/>
</dbReference>
<feature type="transmembrane region" description="Helical" evidence="5">
    <location>
        <begin position="574"/>
        <end position="597"/>
    </location>
</feature>
<dbReference type="InterPro" id="IPR017500">
    <property type="entry name" value="Phage_infect_YhgE_N"/>
</dbReference>
<evidence type="ECO:0000259" key="6">
    <source>
        <dbReference type="Pfam" id="PF12698"/>
    </source>
</evidence>
<dbReference type="InterPro" id="IPR023908">
    <property type="entry name" value="xxxLxxG_rpt"/>
</dbReference>
<dbReference type="InterPro" id="IPR017501">
    <property type="entry name" value="Phage_infect_YhgE_C"/>
</dbReference>
<keyword evidence="4 5" id="KW-0472">Membrane</keyword>
<feature type="transmembrane region" description="Helical" evidence="5">
    <location>
        <begin position="633"/>
        <end position="655"/>
    </location>
</feature>
<dbReference type="Proteomes" id="UP000476064">
    <property type="component" value="Chromosome"/>
</dbReference>
<feature type="transmembrane region" description="Helical" evidence="5">
    <location>
        <begin position="604"/>
        <end position="627"/>
    </location>
</feature>
<name>A0A6C0G8A9_9BACL</name>
<evidence type="ECO:0000256" key="2">
    <source>
        <dbReference type="ARBA" id="ARBA00022692"/>
    </source>
</evidence>
<evidence type="ECO:0000256" key="5">
    <source>
        <dbReference type="SAM" id="Phobius"/>
    </source>
</evidence>
<evidence type="ECO:0000256" key="3">
    <source>
        <dbReference type="ARBA" id="ARBA00022989"/>
    </source>
</evidence>
<feature type="domain" description="ABC-2 type transporter transmembrane" evidence="6">
    <location>
        <begin position="523"/>
        <end position="705"/>
    </location>
</feature>
<dbReference type="KEGG" id="plyc:GXP70_16975"/>
<proteinExistence type="predicted"/>
<dbReference type="NCBIfam" id="TIGR03061">
    <property type="entry name" value="pip_yhgE_Nterm"/>
    <property type="match status" value="1"/>
</dbReference>
<protein>
    <submittedName>
        <fullName evidence="7">YhgE/Pip domain-containing protein</fullName>
    </submittedName>
</protein>
<dbReference type="PANTHER" id="PTHR43077">
    <property type="entry name" value="TRANSPORT PERMEASE YVFS-RELATED"/>
    <property type="match status" value="1"/>
</dbReference>
<sequence>MKLFHVFAGEFRTFIRTPMLLVTFAAVALVPILYSGFLIRGTWDPYGQLASLPIAVVNEDRGAEFEGKTRNVGTEFVDELKSNEQFAWHFVTPDEALNGMKGNRYYGTITIPASFSADAASLESDHPKQAEIRFEANSFNNFIAGQIGENAIKELRNRLSATLTEAYSRAIFAQFETIATGFSDAGKGAGELHAGAQTLGDGIHTLKANLDALANGTGRMAGSVGQLRTGAGSLRDGAAALKQGAGDLANGAKAIQDAVGKLDQGASSAVSGSRTLADGLKAFKTGADRLSDGLKTAADGSRSLQTGLAASSASSADLASGASEVAVGLEQFAAAHSDLAEDAAFQKLLAASKSVAQGSKTLSEGQRQLLAGSQTLAAGNGTLASGAQSLSGSAQQLAGGAEQLRTGQLWLQSGLHALSGQLPAFADGARKAGDGAAKLNGGAAALASGIGELASGIDQAASGAKKLDDGAAELDAGVPKLADGSGKLADQLNAAAAKTAAVKADDASVRMLADPVAIVSNDDRKVSVYGSGIAPYFISMSLFAGALVFTTIYAARGTRVADATGPRLLVGKLIVFGLMSIVQSLVVCTVLLTMLGLHVQSVPLFYLFTAATGLTFMLLVQMLVTWLDQPGRFIVLVVMIFQLASSAGTFPLELLPGWAKSMHPWLPMSYSIQGLRDVISSGDFSRAWSQMGMLAIFASGSLMLTCVYFMTRETDDDEQLMPAKV</sequence>
<dbReference type="PANTHER" id="PTHR43077:SF5">
    <property type="entry name" value="PHAGE INFECTION PROTEIN"/>
    <property type="match status" value="1"/>
</dbReference>
<dbReference type="NCBIfam" id="TIGR03057">
    <property type="entry name" value="xxxLxxG_by_4"/>
    <property type="match status" value="4"/>
</dbReference>
<feature type="transmembrane region" description="Helical" evidence="5">
    <location>
        <begin position="533"/>
        <end position="554"/>
    </location>
</feature>
<dbReference type="Pfam" id="PF12698">
    <property type="entry name" value="ABC2_membrane_3"/>
    <property type="match status" value="2"/>
</dbReference>
<evidence type="ECO:0000256" key="4">
    <source>
        <dbReference type="ARBA" id="ARBA00023136"/>
    </source>
</evidence>
<dbReference type="NCBIfam" id="TIGR03062">
    <property type="entry name" value="pip_yhgE_Cterm"/>
    <property type="match status" value="1"/>
</dbReference>
<keyword evidence="2 5" id="KW-0812">Transmembrane</keyword>
<organism evidence="7 8">
    <name type="scientific">Paenibacillus lycopersici</name>
    <dbReference type="NCBI Taxonomy" id="2704462"/>
    <lineage>
        <taxon>Bacteria</taxon>
        <taxon>Bacillati</taxon>
        <taxon>Bacillota</taxon>
        <taxon>Bacilli</taxon>
        <taxon>Bacillales</taxon>
        <taxon>Paenibacillaceae</taxon>
        <taxon>Paenibacillus</taxon>
    </lineage>
</organism>
<feature type="domain" description="ABC-2 type transporter transmembrane" evidence="6">
    <location>
        <begin position="28"/>
        <end position="168"/>
    </location>
</feature>
<reference evidence="7 8" key="1">
    <citation type="submission" date="2020-01" db="EMBL/GenBank/DDBJ databases">
        <title>Paenibacillus sp. nov., isolated from tomato rhizosphere.</title>
        <authorList>
            <person name="Weon H.-Y."/>
            <person name="Lee S.A."/>
        </authorList>
    </citation>
    <scope>NUCLEOTIDE SEQUENCE [LARGE SCALE GENOMIC DNA]</scope>
    <source>
        <strain evidence="7 8">12200R-189</strain>
    </source>
</reference>
<keyword evidence="8" id="KW-1185">Reference proteome</keyword>
<dbReference type="GO" id="GO:0016020">
    <property type="term" value="C:membrane"/>
    <property type="evidence" value="ECO:0007669"/>
    <property type="project" value="UniProtKB-SubCell"/>
</dbReference>
<keyword evidence="3 5" id="KW-1133">Transmembrane helix</keyword>